<feature type="transmembrane region" description="Helical" evidence="1">
    <location>
        <begin position="12"/>
        <end position="30"/>
    </location>
</feature>
<dbReference type="GO" id="GO:0016746">
    <property type="term" value="F:acyltransferase activity"/>
    <property type="evidence" value="ECO:0007669"/>
    <property type="project" value="UniProtKB-KW"/>
</dbReference>
<reference evidence="3 4" key="1">
    <citation type="journal article" date="2021" name="ISME Commun">
        <title>Automated analysis of genomic sequences facilitates high-throughput and comprehensive description of bacteria.</title>
        <authorList>
            <person name="Hitch T.C.A."/>
        </authorList>
    </citation>
    <scope>NUCLEOTIDE SEQUENCE [LARGE SCALE GENOMIC DNA]</scope>
    <source>
        <strain evidence="3 4">Sanger_18</strain>
    </source>
</reference>
<feature type="transmembrane region" description="Helical" evidence="1">
    <location>
        <begin position="318"/>
        <end position="336"/>
    </location>
</feature>
<sequence>MRKSYIDNIRSLTILLVVLYHVIYMFNHVATDGVIGPVTAFHGQDTLQYLLYPWFMVILFILSGMCSRFYLEKHTEKEYIRARTRKLLVPSTIGVLVFGWAQGYFNMAVSHAFDNIPEIIPGPVLYLILCVSGTGVLWTIQVMWILSMVLLLIRKLEKGRLFILTEKAGILTALLLGILIYGSAQILNMPVICVYRFGIYGMAFLTGYYVFTQEKVIKELEKYWLPLLLAAFVAGILYTCVYYGKNYAVEPYVNSPLAVLYGWLMCLAVIGGMKRFADRESSGWQLLKQRSFGLYVFHYLPLSACAYALYTYTNLPGILLYVLTGLAAFFGGLLLYEIVKRIPGVRWCLLGLQR</sequence>
<protein>
    <submittedName>
        <fullName evidence="3">Acyltransferase</fullName>
    </submittedName>
</protein>
<gene>
    <name evidence="3" type="ORF">OCV77_15640</name>
</gene>
<name>A0ABT2T6J7_9FIRM</name>
<dbReference type="InterPro" id="IPR002656">
    <property type="entry name" value="Acyl_transf_3_dom"/>
</dbReference>
<evidence type="ECO:0000259" key="2">
    <source>
        <dbReference type="Pfam" id="PF01757"/>
    </source>
</evidence>
<dbReference type="EMBL" id="JAOQKJ010000020">
    <property type="protein sequence ID" value="MCU6745903.1"/>
    <property type="molecule type" value="Genomic_DNA"/>
</dbReference>
<accession>A0ABT2T6J7</accession>
<dbReference type="Pfam" id="PF01757">
    <property type="entry name" value="Acyl_transf_3"/>
    <property type="match status" value="1"/>
</dbReference>
<organism evidence="3 4">
    <name type="scientific">Suilimivivens aceti</name>
    <dbReference type="NCBI Taxonomy" id="2981774"/>
    <lineage>
        <taxon>Bacteria</taxon>
        <taxon>Bacillati</taxon>
        <taxon>Bacillota</taxon>
        <taxon>Clostridia</taxon>
        <taxon>Lachnospirales</taxon>
        <taxon>Lachnospiraceae</taxon>
        <taxon>Suilimivivens</taxon>
    </lineage>
</organism>
<keyword evidence="1" id="KW-1133">Transmembrane helix</keyword>
<feature type="transmembrane region" description="Helical" evidence="1">
    <location>
        <begin position="125"/>
        <end position="152"/>
    </location>
</feature>
<dbReference type="Proteomes" id="UP001652432">
    <property type="component" value="Unassembled WGS sequence"/>
</dbReference>
<dbReference type="PANTHER" id="PTHR36927">
    <property type="entry name" value="BLR4337 PROTEIN"/>
    <property type="match status" value="1"/>
</dbReference>
<evidence type="ECO:0000256" key="1">
    <source>
        <dbReference type="SAM" id="Phobius"/>
    </source>
</evidence>
<feature type="transmembrane region" description="Helical" evidence="1">
    <location>
        <begin position="50"/>
        <end position="71"/>
    </location>
</feature>
<dbReference type="RefSeq" id="WP_262575922.1">
    <property type="nucleotide sequence ID" value="NZ_JAOQKJ010000020.1"/>
</dbReference>
<comment type="caution">
    <text evidence="3">The sequence shown here is derived from an EMBL/GenBank/DDBJ whole genome shotgun (WGS) entry which is preliminary data.</text>
</comment>
<feature type="transmembrane region" description="Helical" evidence="1">
    <location>
        <begin position="87"/>
        <end position="105"/>
    </location>
</feature>
<feature type="transmembrane region" description="Helical" evidence="1">
    <location>
        <begin position="189"/>
        <end position="211"/>
    </location>
</feature>
<keyword evidence="4" id="KW-1185">Reference proteome</keyword>
<feature type="transmembrane region" description="Helical" evidence="1">
    <location>
        <begin position="164"/>
        <end position="183"/>
    </location>
</feature>
<keyword evidence="1" id="KW-0812">Transmembrane</keyword>
<feature type="domain" description="Acyltransferase 3" evidence="2">
    <location>
        <begin position="4"/>
        <end position="336"/>
    </location>
</feature>
<keyword evidence="3" id="KW-0808">Transferase</keyword>
<keyword evidence="3" id="KW-0012">Acyltransferase</keyword>
<feature type="transmembrane region" description="Helical" evidence="1">
    <location>
        <begin position="223"/>
        <end position="244"/>
    </location>
</feature>
<dbReference type="PANTHER" id="PTHR36927:SF1">
    <property type="entry name" value="MDO-LIKE PROTEIN"/>
    <property type="match status" value="1"/>
</dbReference>
<keyword evidence="1" id="KW-0472">Membrane</keyword>
<feature type="transmembrane region" description="Helical" evidence="1">
    <location>
        <begin position="294"/>
        <end position="312"/>
    </location>
</feature>
<evidence type="ECO:0000313" key="4">
    <source>
        <dbReference type="Proteomes" id="UP001652432"/>
    </source>
</evidence>
<evidence type="ECO:0000313" key="3">
    <source>
        <dbReference type="EMBL" id="MCU6745903.1"/>
    </source>
</evidence>
<dbReference type="InterPro" id="IPR050623">
    <property type="entry name" value="Glucan_succinyl_AcylTrfase"/>
</dbReference>
<proteinExistence type="predicted"/>
<feature type="transmembrane region" description="Helical" evidence="1">
    <location>
        <begin position="256"/>
        <end position="273"/>
    </location>
</feature>